<dbReference type="eggNOG" id="COG3279">
    <property type="taxonomic scope" value="Bacteria"/>
</dbReference>
<accession>G8R0J2</accession>
<dbReference type="GO" id="GO:0000156">
    <property type="term" value="F:phosphorelay response regulator activity"/>
    <property type="evidence" value="ECO:0007669"/>
    <property type="project" value="InterPro"/>
</dbReference>
<dbReference type="InterPro" id="IPR011006">
    <property type="entry name" value="CheY-like_superfamily"/>
</dbReference>
<evidence type="ECO:0000259" key="2">
    <source>
        <dbReference type="PROSITE" id="PS50110"/>
    </source>
</evidence>
<protein>
    <submittedName>
        <fullName evidence="4">Response regulator of the LytR/AlgR family</fullName>
    </submittedName>
</protein>
<dbReference type="SUPFAM" id="SSF52172">
    <property type="entry name" value="CheY-like"/>
    <property type="match status" value="1"/>
</dbReference>
<dbReference type="SMART" id="SM00448">
    <property type="entry name" value="REC"/>
    <property type="match status" value="1"/>
</dbReference>
<dbReference type="InterPro" id="IPR046947">
    <property type="entry name" value="LytR-like"/>
</dbReference>
<gene>
    <name evidence="4" type="ordered locus">Oweho_1708</name>
</gene>
<keyword evidence="1" id="KW-0597">Phosphoprotein</keyword>
<dbReference type="InterPro" id="IPR001789">
    <property type="entry name" value="Sig_transdc_resp-reg_receiver"/>
</dbReference>
<sequence length="252" mass="28943">MKSVNYVIVEDEALAAERLQEMIQKNRPDWKLLEVISSVRLAVAKLEMLNPDIIFLDVHLSDGNSFAIFDQISPKSAIIFTTAYDKYALKAFSLNSIDYLLKPISNDELNRGLSKFEQQSLHNSHMPDWKSILQDFKPSYKDRFMVSTGERIKSLPVDEICFFYAQGKHTFITDRTGKEFLIDHTVTKISEVLDPKKFFQINRQYIISFDCISEMIAYSKGRLKLITNPSTPSEAIVSVDKAPKFKAWLEGE</sequence>
<feature type="modified residue" description="4-aspartylphosphate" evidence="1">
    <location>
        <position position="57"/>
    </location>
</feature>
<dbReference type="STRING" id="926562.Oweho_1708"/>
<evidence type="ECO:0000313" key="5">
    <source>
        <dbReference type="Proteomes" id="UP000005631"/>
    </source>
</evidence>
<dbReference type="Gene3D" id="3.40.50.2300">
    <property type="match status" value="1"/>
</dbReference>
<dbReference type="PROSITE" id="PS50930">
    <property type="entry name" value="HTH_LYTTR"/>
    <property type="match status" value="1"/>
</dbReference>
<dbReference type="PROSITE" id="PS50110">
    <property type="entry name" value="RESPONSE_REGULATORY"/>
    <property type="match status" value="1"/>
</dbReference>
<dbReference type="InterPro" id="IPR007492">
    <property type="entry name" value="LytTR_DNA-bd_dom"/>
</dbReference>
<dbReference type="Pfam" id="PF04397">
    <property type="entry name" value="LytTR"/>
    <property type="match status" value="1"/>
</dbReference>
<dbReference type="RefSeq" id="WP_014202052.1">
    <property type="nucleotide sequence ID" value="NC_016599.1"/>
</dbReference>
<dbReference type="AlphaFoldDB" id="G8R0J2"/>
<dbReference type="KEGG" id="oho:Oweho_1708"/>
<organism evidence="4 5">
    <name type="scientific">Owenweeksia hongkongensis (strain DSM 17368 / CIP 108786 / JCM 12287 / NRRL B-23963 / UST20020801)</name>
    <dbReference type="NCBI Taxonomy" id="926562"/>
    <lineage>
        <taxon>Bacteria</taxon>
        <taxon>Pseudomonadati</taxon>
        <taxon>Bacteroidota</taxon>
        <taxon>Flavobacteriia</taxon>
        <taxon>Flavobacteriales</taxon>
        <taxon>Owenweeksiaceae</taxon>
        <taxon>Owenweeksia</taxon>
    </lineage>
</organism>
<dbReference type="PANTHER" id="PTHR37299">
    <property type="entry name" value="TRANSCRIPTIONAL REGULATOR-RELATED"/>
    <property type="match status" value="1"/>
</dbReference>
<evidence type="ECO:0000313" key="4">
    <source>
        <dbReference type="EMBL" id="AEV32696.1"/>
    </source>
</evidence>
<feature type="domain" description="Response regulatory" evidence="2">
    <location>
        <begin position="5"/>
        <end position="117"/>
    </location>
</feature>
<dbReference type="PANTHER" id="PTHR37299:SF1">
    <property type="entry name" value="STAGE 0 SPORULATION PROTEIN A HOMOLOG"/>
    <property type="match status" value="1"/>
</dbReference>
<evidence type="ECO:0000256" key="1">
    <source>
        <dbReference type="PROSITE-ProRule" id="PRU00169"/>
    </source>
</evidence>
<evidence type="ECO:0000259" key="3">
    <source>
        <dbReference type="PROSITE" id="PS50930"/>
    </source>
</evidence>
<name>G8R0J2_OWEHD</name>
<dbReference type="HOGENOM" id="CLU_000445_14_1_10"/>
<dbReference type="SMART" id="SM00850">
    <property type="entry name" value="LytTR"/>
    <property type="match status" value="1"/>
</dbReference>
<dbReference type="EMBL" id="CP003156">
    <property type="protein sequence ID" value="AEV32696.1"/>
    <property type="molecule type" value="Genomic_DNA"/>
</dbReference>
<dbReference type="Pfam" id="PF00072">
    <property type="entry name" value="Response_reg"/>
    <property type="match status" value="1"/>
</dbReference>
<dbReference type="Proteomes" id="UP000005631">
    <property type="component" value="Chromosome"/>
</dbReference>
<reference evidence="4 5" key="1">
    <citation type="journal article" date="2012" name="Stand. Genomic Sci.">
        <title>Genome sequence of the orange-pigmented seawater bacterium Owenweeksia hongkongensis type strain (UST20020801(T)).</title>
        <authorList>
            <person name="Riedel T."/>
            <person name="Held B."/>
            <person name="Nolan M."/>
            <person name="Lucas S."/>
            <person name="Lapidus A."/>
            <person name="Tice H."/>
            <person name="Del Rio T.G."/>
            <person name="Cheng J.F."/>
            <person name="Han C."/>
            <person name="Tapia R."/>
            <person name="Goodwin L.A."/>
            <person name="Pitluck S."/>
            <person name="Liolios K."/>
            <person name="Mavromatis K."/>
            <person name="Pagani I."/>
            <person name="Ivanova N."/>
            <person name="Mikhailova N."/>
            <person name="Pati A."/>
            <person name="Chen A."/>
            <person name="Palaniappan K."/>
            <person name="Rohde M."/>
            <person name="Tindall B.J."/>
            <person name="Detter J.C."/>
            <person name="Goker M."/>
            <person name="Woyke T."/>
            <person name="Bristow J."/>
            <person name="Eisen J.A."/>
            <person name="Markowitz V."/>
            <person name="Hugenholtz P."/>
            <person name="Klenk H.P."/>
            <person name="Kyrpides N.C."/>
        </authorList>
    </citation>
    <scope>NUCLEOTIDE SEQUENCE</scope>
    <source>
        <strain evidence="5">DSM 17368 / JCM 12287 / NRRL B-23963</strain>
    </source>
</reference>
<dbReference type="OrthoDB" id="2168082at2"/>
<dbReference type="GO" id="GO:0003677">
    <property type="term" value="F:DNA binding"/>
    <property type="evidence" value="ECO:0007669"/>
    <property type="project" value="InterPro"/>
</dbReference>
<keyword evidence="5" id="KW-1185">Reference proteome</keyword>
<dbReference type="Gene3D" id="2.40.50.1020">
    <property type="entry name" value="LytTr DNA-binding domain"/>
    <property type="match status" value="1"/>
</dbReference>
<feature type="domain" description="HTH LytTR-type" evidence="3">
    <location>
        <begin position="144"/>
        <end position="251"/>
    </location>
</feature>
<proteinExistence type="predicted"/>